<keyword evidence="5 6" id="KW-0501">Molybdenum cofactor biosynthesis</keyword>
<dbReference type="EMBL" id="JALJOU010000062">
    <property type="protein sequence ID" value="KAK9826854.1"/>
    <property type="molecule type" value="Genomic_DNA"/>
</dbReference>
<dbReference type="GO" id="GO:0000166">
    <property type="term" value="F:nucleotide binding"/>
    <property type="evidence" value="ECO:0007669"/>
    <property type="project" value="UniProtKB-KW"/>
</dbReference>
<dbReference type="InterPro" id="IPR016155">
    <property type="entry name" value="Mopterin_synth/thiamin_S_b"/>
</dbReference>
<comment type="similarity">
    <text evidence="6">Belongs to the MoaD family. MOCS2A subfamily.</text>
</comment>
<dbReference type="Proteomes" id="UP001445335">
    <property type="component" value="Unassembled WGS sequence"/>
</dbReference>
<dbReference type="CDD" id="cd00754">
    <property type="entry name" value="Ubl_MoaD"/>
    <property type="match status" value="1"/>
</dbReference>
<dbReference type="InterPro" id="IPR010038">
    <property type="entry name" value="MoaD_arc-typ"/>
</dbReference>
<evidence type="ECO:0000313" key="8">
    <source>
        <dbReference type="Proteomes" id="UP001445335"/>
    </source>
</evidence>
<dbReference type="InterPro" id="IPR003749">
    <property type="entry name" value="ThiS/MoaD-like"/>
</dbReference>
<dbReference type="NCBIfam" id="TIGR01687">
    <property type="entry name" value="moaD_arch"/>
    <property type="match status" value="1"/>
</dbReference>
<dbReference type="SUPFAM" id="SSF54285">
    <property type="entry name" value="MoaD/ThiS"/>
    <property type="match status" value="1"/>
</dbReference>
<accession>A0AAW1R021</accession>
<dbReference type="Gene3D" id="3.10.20.30">
    <property type="match status" value="1"/>
</dbReference>
<dbReference type="InterPro" id="IPR028887">
    <property type="entry name" value="MOCS2A_euk"/>
</dbReference>
<dbReference type="FunFam" id="3.10.20.30:FF:000010">
    <property type="entry name" value="Molybdopterin synthase sulfur carrier subunit"/>
    <property type="match status" value="1"/>
</dbReference>
<evidence type="ECO:0000256" key="6">
    <source>
        <dbReference type="HAMAP-Rule" id="MF_03051"/>
    </source>
</evidence>
<comment type="subcellular location">
    <subcellularLocation>
        <location evidence="6">Cytoplasm</location>
    </subcellularLocation>
</comment>
<comment type="pathway">
    <text evidence="1 6">Cofactor biosynthesis; molybdopterin biosynthesis.</text>
</comment>
<dbReference type="PANTHER" id="PTHR33359">
    <property type="entry name" value="MOLYBDOPTERIN SYNTHASE SULFUR CARRIER SUBUNIT"/>
    <property type="match status" value="1"/>
</dbReference>
<comment type="function">
    <text evidence="6">Acts as a sulfur carrier required for molybdopterin biosynthesis. Component of the molybdopterin synthase complex that catalyzes the conversion of precursor Z into molybdopterin by mediating the incorporation of 2 sulfur atoms into precursor Z to generate a dithiolene group. In the complex, serves as sulfur donor by being thiocarboxylated (-COSH) at its C-terminus by MOCS3. After interaction with MOCS2B, the sulfur is then transferred to precursor Z to form molybdopterin.</text>
</comment>
<gene>
    <name evidence="7" type="ORF">WJX81_008226</name>
</gene>
<dbReference type="GO" id="GO:1990133">
    <property type="term" value="C:molybdopterin adenylyltransferase complex"/>
    <property type="evidence" value="ECO:0007669"/>
    <property type="project" value="TreeGrafter"/>
</dbReference>
<proteinExistence type="inferred from homology"/>
<dbReference type="AlphaFoldDB" id="A0AAW1R021"/>
<dbReference type="PANTHER" id="PTHR33359:SF1">
    <property type="entry name" value="MOLYBDOPTERIN SYNTHASE SULFUR CARRIER SUBUNIT"/>
    <property type="match status" value="1"/>
</dbReference>
<dbReference type="InterPro" id="IPR044672">
    <property type="entry name" value="MOCS2A"/>
</dbReference>
<dbReference type="GO" id="GO:1990140">
    <property type="term" value="C:molybdopterin synthase complex"/>
    <property type="evidence" value="ECO:0007669"/>
    <property type="project" value="UniProtKB-UniRule"/>
</dbReference>
<keyword evidence="2 6" id="KW-0963">Cytoplasm</keyword>
<dbReference type="HAMAP" id="MF_03051">
    <property type="entry name" value="MOCS2A"/>
    <property type="match status" value="1"/>
</dbReference>
<sequence>MKVNVLFFARSREIAGVSETVLELKAGATSQDLLESLLREYPLLKEITGSCVLALNQEYLAQDEAKALRDGDEVAVIPPISGG</sequence>
<feature type="modified residue" description="Glycyl adenylate; alternate" evidence="6">
    <location>
        <position position="83"/>
    </location>
</feature>
<dbReference type="GO" id="GO:0030366">
    <property type="term" value="F:molybdopterin synthase activity"/>
    <property type="evidence" value="ECO:0007669"/>
    <property type="project" value="UniProtKB-UniRule"/>
</dbReference>
<keyword evidence="8" id="KW-1185">Reference proteome</keyword>
<dbReference type="NCBIfam" id="TIGR01682">
    <property type="entry name" value="moaD"/>
    <property type="match status" value="1"/>
</dbReference>
<evidence type="ECO:0000256" key="2">
    <source>
        <dbReference type="ARBA" id="ARBA00022490"/>
    </source>
</evidence>
<dbReference type="Pfam" id="PF02597">
    <property type="entry name" value="ThiS"/>
    <property type="match status" value="1"/>
</dbReference>
<comment type="subunit">
    <text evidence="6">Heterotetramer; composed of 2 small (MOCS2A) and 2 large (MOCS2B) subunits.</text>
</comment>
<keyword evidence="4 6" id="KW-0547">Nucleotide-binding</keyword>
<evidence type="ECO:0000313" key="7">
    <source>
        <dbReference type="EMBL" id="KAK9826854.1"/>
    </source>
</evidence>
<evidence type="ECO:0000256" key="3">
    <source>
        <dbReference type="ARBA" id="ARBA00022553"/>
    </source>
</evidence>
<dbReference type="GO" id="GO:0006777">
    <property type="term" value="P:Mo-molybdopterin cofactor biosynthetic process"/>
    <property type="evidence" value="ECO:0007669"/>
    <property type="project" value="UniProtKB-UniRule"/>
</dbReference>
<comment type="caution">
    <text evidence="7">The sequence shown here is derived from an EMBL/GenBank/DDBJ whole genome shotgun (WGS) entry which is preliminary data.</text>
</comment>
<organism evidence="7 8">
    <name type="scientific">Elliptochloris bilobata</name>
    <dbReference type="NCBI Taxonomy" id="381761"/>
    <lineage>
        <taxon>Eukaryota</taxon>
        <taxon>Viridiplantae</taxon>
        <taxon>Chlorophyta</taxon>
        <taxon>core chlorophytes</taxon>
        <taxon>Trebouxiophyceae</taxon>
        <taxon>Trebouxiophyceae incertae sedis</taxon>
        <taxon>Elliptochloris clade</taxon>
        <taxon>Elliptochloris</taxon>
    </lineage>
</organism>
<protein>
    <recommendedName>
        <fullName evidence="6">Molybdopterin synthase sulfur carrier subunit</fullName>
    </recommendedName>
    <alternativeName>
        <fullName evidence="6">Molybdenum cofactor synthesis protein 2 small subunit</fullName>
    </alternativeName>
    <alternativeName>
        <fullName evidence="6">Molybdenum cofactor synthesis protein 2A</fullName>
        <shortName evidence="6">MOCS2A</shortName>
    </alternativeName>
    <alternativeName>
        <fullName evidence="6">Sulfur carrier protein MOCS2A</fullName>
    </alternativeName>
</protein>
<keyword evidence="3 6" id="KW-0597">Phosphoprotein</keyword>
<name>A0AAW1R021_9CHLO</name>
<evidence type="ECO:0000256" key="5">
    <source>
        <dbReference type="ARBA" id="ARBA00023150"/>
    </source>
</evidence>
<dbReference type="InterPro" id="IPR012675">
    <property type="entry name" value="Beta-grasp_dom_sf"/>
</dbReference>
<feature type="modified residue" description="1-thioglycine; alternate" evidence="6">
    <location>
        <position position="83"/>
    </location>
</feature>
<evidence type="ECO:0000256" key="1">
    <source>
        <dbReference type="ARBA" id="ARBA00005046"/>
    </source>
</evidence>
<evidence type="ECO:0000256" key="4">
    <source>
        <dbReference type="ARBA" id="ARBA00022741"/>
    </source>
</evidence>
<comment type="PTM">
    <text evidence="6">C-terminal thiocarboxylation occurs in 2 steps, it is first acyl-adenylated (-COAMP) via the hesA/moeB/thiF part of MOCS3, then thiocarboxylated (-COSH) via the rhodanese domain of MOCS3.</text>
</comment>
<reference evidence="7 8" key="1">
    <citation type="journal article" date="2024" name="Nat. Commun.">
        <title>Phylogenomics reveals the evolutionary origins of lichenization in chlorophyte algae.</title>
        <authorList>
            <person name="Puginier C."/>
            <person name="Libourel C."/>
            <person name="Otte J."/>
            <person name="Skaloud P."/>
            <person name="Haon M."/>
            <person name="Grisel S."/>
            <person name="Petersen M."/>
            <person name="Berrin J.G."/>
            <person name="Delaux P.M."/>
            <person name="Dal Grande F."/>
            <person name="Keller J."/>
        </authorList>
    </citation>
    <scope>NUCLEOTIDE SEQUENCE [LARGE SCALE GENOMIC DNA]</scope>
    <source>
        <strain evidence="7 8">SAG 245.80</strain>
    </source>
</reference>